<keyword evidence="2" id="KW-1185">Reference proteome</keyword>
<dbReference type="InterPro" id="IPR019276">
    <property type="entry name" value="DUF2303"/>
</dbReference>
<accession>A0A931GDS3</accession>
<proteinExistence type="predicted"/>
<dbReference type="Pfam" id="PF10065">
    <property type="entry name" value="DUF2303"/>
    <property type="match status" value="1"/>
</dbReference>
<dbReference type="EMBL" id="JADOTZ010000001">
    <property type="protein sequence ID" value="MBG6083270.1"/>
    <property type="molecule type" value="Genomic_DNA"/>
</dbReference>
<sequence length="280" mass="31289">MTNTNSSTETGAYADLAQAAVFPKELEAGKIYAFSDHERGIFTVDTDQYSARPRRQETNHRVSNVVSFIAYLEKWGRRGETEIFARPADGTIEAIIDAGHTRDGRTDDKIAPGRGAHGVILDLKQTKELRAWKTFDGRLNGQEEFAEFIEDQAATIINPSSADMLELAQSLQVAKSVDFKSGSRLADGNTTFQYVETQAARAGQSGNLEIPSELQLAITPYEGGEPYKVTARFRYRLRESRLLLGFKLDRIDKVIEAAFNDIAEQVEEFADENVLLFLRK</sequence>
<protein>
    <submittedName>
        <fullName evidence="1">Uncharacterized protein YfdQ (DUF2303 family)</fullName>
    </submittedName>
</protein>
<comment type="caution">
    <text evidence="1">The sequence shown here is derived from an EMBL/GenBank/DDBJ whole genome shotgun (WGS) entry which is preliminary data.</text>
</comment>
<reference evidence="1" key="1">
    <citation type="submission" date="2020-11" db="EMBL/GenBank/DDBJ databases">
        <title>Sequencing the genomes of 1000 actinobacteria strains.</title>
        <authorList>
            <person name="Klenk H.-P."/>
        </authorList>
    </citation>
    <scope>NUCLEOTIDE SEQUENCE</scope>
    <source>
        <strain evidence="1">DSM 26152</strain>
    </source>
</reference>
<organism evidence="1 2">
    <name type="scientific">Zhihengliuella flava</name>
    <dbReference type="NCBI Taxonomy" id="1285193"/>
    <lineage>
        <taxon>Bacteria</taxon>
        <taxon>Bacillati</taxon>
        <taxon>Actinomycetota</taxon>
        <taxon>Actinomycetes</taxon>
        <taxon>Micrococcales</taxon>
        <taxon>Micrococcaceae</taxon>
        <taxon>Zhihengliuella</taxon>
    </lineage>
</organism>
<gene>
    <name evidence="1" type="ORF">IW252_000037</name>
</gene>
<dbReference type="RefSeq" id="WP_196834729.1">
    <property type="nucleotide sequence ID" value="NZ_JADOTZ010000001.1"/>
</dbReference>
<evidence type="ECO:0000313" key="1">
    <source>
        <dbReference type="EMBL" id="MBG6083270.1"/>
    </source>
</evidence>
<name>A0A931GDS3_9MICC</name>
<dbReference type="Proteomes" id="UP000625033">
    <property type="component" value="Unassembled WGS sequence"/>
</dbReference>
<evidence type="ECO:0000313" key="2">
    <source>
        <dbReference type="Proteomes" id="UP000625033"/>
    </source>
</evidence>
<dbReference type="AlphaFoldDB" id="A0A931GDS3"/>